<sequence>MSMAETSNDTEELSHKDAVNEIGGSASGEKVENNAPNFEQSSELAQTKDPFTKPSKKRLTLQERLAQAAKGKKKSGNRPVVNGEQAQTSSPVISPQVTGNREASTNEISFKAEVERLKLEITNLKQAKPDSFEEERNELLDKLKTKDETIAQLLKEGEILSHKELKLNESIKRLKLANQTLEEDMAEFAKKHETSLVSSQELQEFLKSNKLKSVNQLITKFSETNQELNRTKGEIDTLKQWESKYNELTKDYEELTATRKELTKEVNSLKVEHEMSKKQFELDLESKQEIIISQKEELSKAKQSYSEEITRLEEKIESLRLDHEVPTIPHNEDKIDFDDFKKLSDAHHVLQKSYLSSQENWKLIESNLSLKVDTLTSALDVAKRAKHKLSNDLIKANGALQSQSNEIKSLQDEKKLLQEQINELQLSVKLKDNDIQVINEKLDRLQAVYTQERSNLNIKITSLNETIESLKEQQRQPEPEPKLNRDSSIGSDLSWNEIRLGESSNTPALNKEFAMFSNRSSASFTEIGEGELSERESYMTPSFGFAASGNNGSTSGLGVPTSINNGNNLQLVHKMSSNIRRLEIELNTLKDEYEKLLNVKESREQELLESIKVNEQVHNLKSKVEELQREMEEKEVKEQTMLELIGEKSEQVEELKADVADLKDLCRSQVQQMVEMQGL</sequence>
<dbReference type="EMBL" id="HE681721">
    <property type="protein sequence ID" value="CCG25482.1"/>
    <property type="molecule type" value="Genomic_DNA"/>
</dbReference>
<evidence type="ECO:0000256" key="5">
    <source>
        <dbReference type="SAM" id="MobiDB-lite"/>
    </source>
</evidence>
<reference evidence="7 8" key="1">
    <citation type="journal article" date="2012" name="PLoS ONE">
        <title>Sequence and analysis of the genome of the pathogenic yeast Candida orthopsilosis.</title>
        <authorList>
            <person name="Riccombeni A."/>
            <person name="Vidanes G."/>
            <person name="Proux-Wera E."/>
            <person name="Wolfe K.H."/>
            <person name="Butler G."/>
        </authorList>
    </citation>
    <scope>NUCLEOTIDE SEQUENCE [LARGE SCALE GENOMIC DNA]</scope>
    <source>
        <strain evidence="7 8">Co 90-125</strain>
    </source>
</reference>
<keyword evidence="2" id="KW-0333">Golgi apparatus</keyword>
<protein>
    <submittedName>
        <fullName evidence="7">Sgm1 protein</fullName>
    </submittedName>
</protein>
<dbReference type="GO" id="GO:0005783">
    <property type="term" value="C:endoplasmic reticulum"/>
    <property type="evidence" value="ECO:0007669"/>
    <property type="project" value="TreeGrafter"/>
</dbReference>
<dbReference type="OrthoDB" id="74178at2759"/>
<feature type="coiled-coil region" evidence="4">
    <location>
        <begin position="572"/>
        <end position="672"/>
    </location>
</feature>
<dbReference type="PANTHER" id="PTHR46515:SF1">
    <property type="entry name" value="TATA ELEMENT MODULATORY FACTOR"/>
    <property type="match status" value="1"/>
</dbReference>
<keyword evidence="3 4" id="KW-0175">Coiled coil</keyword>
<accession>H8X3K9</accession>
<evidence type="ECO:0000256" key="4">
    <source>
        <dbReference type="SAM" id="Coils"/>
    </source>
</evidence>
<dbReference type="Proteomes" id="UP000005018">
    <property type="component" value="Chromosome 3"/>
</dbReference>
<dbReference type="AlphaFoldDB" id="H8X3K9"/>
<feature type="compositionally biased region" description="Basic and acidic residues" evidence="5">
    <location>
        <begin position="469"/>
        <end position="485"/>
    </location>
</feature>
<dbReference type="KEGG" id="cot:CORT_0C01050"/>
<organism evidence="7 8">
    <name type="scientific">Candida orthopsilosis (strain 90-125)</name>
    <name type="common">Yeast</name>
    <dbReference type="NCBI Taxonomy" id="1136231"/>
    <lineage>
        <taxon>Eukaryota</taxon>
        <taxon>Fungi</taxon>
        <taxon>Dikarya</taxon>
        <taxon>Ascomycota</taxon>
        <taxon>Saccharomycotina</taxon>
        <taxon>Pichiomycetes</taxon>
        <taxon>Debaryomycetaceae</taxon>
        <taxon>Candida/Lodderomyces clade</taxon>
        <taxon>Candida</taxon>
    </lineage>
</organism>
<comment type="subcellular location">
    <subcellularLocation>
        <location evidence="1">Golgi apparatus</location>
    </subcellularLocation>
</comment>
<dbReference type="InterPro" id="IPR052602">
    <property type="entry name" value="Growth_transcription_reg"/>
</dbReference>
<name>H8X3K9_CANO9</name>
<evidence type="ECO:0000256" key="3">
    <source>
        <dbReference type="ARBA" id="ARBA00023054"/>
    </source>
</evidence>
<feature type="compositionally biased region" description="Polar residues" evidence="5">
    <location>
        <begin position="84"/>
        <end position="106"/>
    </location>
</feature>
<feature type="compositionally biased region" description="Polar residues" evidence="5">
    <location>
        <begin position="34"/>
        <end position="45"/>
    </location>
</feature>
<dbReference type="RefSeq" id="XP_003868386.1">
    <property type="nucleotide sequence ID" value="XM_003868338.1"/>
</dbReference>
<dbReference type="Pfam" id="PF12329">
    <property type="entry name" value="TMF_DNA_bd"/>
    <property type="match status" value="1"/>
</dbReference>
<evidence type="ECO:0000259" key="6">
    <source>
        <dbReference type="Pfam" id="PF12325"/>
    </source>
</evidence>
<dbReference type="HOGENOM" id="CLU_019193_0_0_1"/>
<dbReference type="GO" id="GO:0005794">
    <property type="term" value="C:Golgi apparatus"/>
    <property type="evidence" value="ECO:0007669"/>
    <property type="project" value="UniProtKB-SubCell"/>
</dbReference>
<feature type="domain" description="TATA element modulatory factor 1 TATA binding" evidence="6">
    <location>
        <begin position="563"/>
        <end position="673"/>
    </location>
</feature>
<dbReference type="Pfam" id="PF12325">
    <property type="entry name" value="TMF_TATA_bd"/>
    <property type="match status" value="1"/>
</dbReference>
<dbReference type="InterPro" id="IPR022092">
    <property type="entry name" value="TMF_DNA-bd"/>
</dbReference>
<gene>
    <name evidence="7" type="ORF">CORT_0C01050</name>
</gene>
<dbReference type="GeneID" id="14539355"/>
<proteinExistence type="predicted"/>
<feature type="coiled-coil region" evidence="4">
    <location>
        <begin position="238"/>
        <end position="322"/>
    </location>
</feature>
<feature type="region of interest" description="Disordered" evidence="5">
    <location>
        <begin position="469"/>
        <end position="490"/>
    </location>
</feature>
<evidence type="ECO:0000313" key="8">
    <source>
        <dbReference type="Proteomes" id="UP000005018"/>
    </source>
</evidence>
<dbReference type="eggNOG" id="KOG4673">
    <property type="taxonomic scope" value="Eukaryota"/>
</dbReference>
<dbReference type="InterPro" id="IPR022091">
    <property type="entry name" value="TMF_TATA-bd"/>
</dbReference>
<feature type="region of interest" description="Disordered" evidence="5">
    <location>
        <begin position="1"/>
        <end position="106"/>
    </location>
</feature>
<keyword evidence="8" id="KW-1185">Reference proteome</keyword>
<feature type="coiled-coil region" evidence="4">
    <location>
        <begin position="107"/>
        <end position="191"/>
    </location>
</feature>
<evidence type="ECO:0000313" key="7">
    <source>
        <dbReference type="EMBL" id="CCG25482.1"/>
    </source>
</evidence>
<dbReference type="PANTHER" id="PTHR46515">
    <property type="entry name" value="TATA ELEMENT MODULATORY FACTOR TMF1"/>
    <property type="match status" value="1"/>
</dbReference>
<evidence type="ECO:0000256" key="2">
    <source>
        <dbReference type="ARBA" id="ARBA00023034"/>
    </source>
</evidence>
<evidence type="ECO:0000256" key="1">
    <source>
        <dbReference type="ARBA" id="ARBA00004555"/>
    </source>
</evidence>